<accession>W6TF75</accession>
<dbReference type="InterPro" id="IPR024930">
    <property type="entry name" value="Skp_dom_sf"/>
</dbReference>
<organism evidence="2 3">
    <name type="scientific">Holospora obtusa F1</name>
    <dbReference type="NCBI Taxonomy" id="1399147"/>
    <lineage>
        <taxon>Bacteria</taxon>
        <taxon>Pseudomonadati</taxon>
        <taxon>Pseudomonadota</taxon>
        <taxon>Alphaproteobacteria</taxon>
        <taxon>Holosporales</taxon>
        <taxon>Holosporaceae</taxon>
        <taxon>Holospora</taxon>
    </lineage>
</organism>
<dbReference type="Pfam" id="PF03938">
    <property type="entry name" value="OmpH"/>
    <property type="match status" value="1"/>
</dbReference>
<sequence>MIKNKPSMILKKKINLISNTECFEIRKVQSSKRCKRFLGAFFCFFICNGVYGEDSQDKKGEASKNISIKKTGIVSLSGIVEILPAYRVWRKDMEGWKTSISNKLIREKTDLEKEWRKLEGLKGSLEEKTYNEKKKTLEGRLTKLEQSHTDMQQKFYVAEQSVIKFLDQEMQRILDDLCSKYGISLVLNAAIVLHVDRSEINISIVDLTSEVARLMEKRISTLKEYVPGAK</sequence>
<dbReference type="SUPFAM" id="SSF111384">
    <property type="entry name" value="OmpH-like"/>
    <property type="match status" value="1"/>
</dbReference>
<dbReference type="GO" id="GO:0051082">
    <property type="term" value="F:unfolded protein binding"/>
    <property type="evidence" value="ECO:0007669"/>
    <property type="project" value="InterPro"/>
</dbReference>
<proteinExistence type="predicted"/>
<evidence type="ECO:0000256" key="1">
    <source>
        <dbReference type="SAM" id="Coils"/>
    </source>
</evidence>
<comment type="caution">
    <text evidence="2">The sequence shown here is derived from an EMBL/GenBank/DDBJ whole genome shotgun (WGS) entry which is preliminary data.</text>
</comment>
<dbReference type="RefSeq" id="WP_024161002.1">
    <property type="nucleotide sequence ID" value="NZ_AWTR02000022.1"/>
</dbReference>
<dbReference type="InterPro" id="IPR005632">
    <property type="entry name" value="Chaperone_Skp"/>
</dbReference>
<evidence type="ECO:0000313" key="3">
    <source>
        <dbReference type="Proteomes" id="UP000019112"/>
    </source>
</evidence>
<dbReference type="STRING" id="1399147.P618_200174"/>
<dbReference type="Gene3D" id="3.30.910.20">
    <property type="entry name" value="Skp domain"/>
    <property type="match status" value="1"/>
</dbReference>
<feature type="coiled-coil region" evidence="1">
    <location>
        <begin position="127"/>
        <end position="154"/>
    </location>
</feature>
<evidence type="ECO:0000313" key="2">
    <source>
        <dbReference type="EMBL" id="ETZ07634.1"/>
    </source>
</evidence>
<name>W6TF75_HOLOB</name>
<protein>
    <submittedName>
        <fullName evidence="2">Outer membrane protein</fullName>
    </submittedName>
</protein>
<dbReference type="AlphaFoldDB" id="W6TF75"/>
<dbReference type="EMBL" id="AWTR02000022">
    <property type="protein sequence ID" value="ETZ07634.1"/>
    <property type="molecule type" value="Genomic_DNA"/>
</dbReference>
<keyword evidence="3" id="KW-1185">Reference proteome</keyword>
<dbReference type="OrthoDB" id="8479331at2"/>
<keyword evidence="1" id="KW-0175">Coiled coil</keyword>
<dbReference type="Proteomes" id="UP000019112">
    <property type="component" value="Unassembled WGS sequence"/>
</dbReference>
<reference evidence="2 3" key="1">
    <citation type="journal article" date="2014" name="FEMS Microbiol. Lett.">
        <title>Draft genome sequences of three Holospora species (Holospora obtusa, Holospora undulata, and Holospora elegans), endonuclear symbiotic bacteria of the ciliate Paramecium caudatum.</title>
        <authorList>
            <person name="Dohra H."/>
            <person name="Tanaka K."/>
            <person name="Suzuki T."/>
            <person name="Fujishima M."/>
            <person name="Suzuki H."/>
        </authorList>
    </citation>
    <scope>NUCLEOTIDE SEQUENCE [LARGE SCALE GENOMIC DNA]</scope>
    <source>
        <strain evidence="2 3">F1</strain>
    </source>
</reference>
<dbReference type="SMART" id="SM00935">
    <property type="entry name" value="OmpH"/>
    <property type="match status" value="1"/>
</dbReference>
<gene>
    <name evidence="2" type="ORF">P618_200174</name>
</gene>